<feature type="compositionally biased region" description="Polar residues" evidence="1">
    <location>
        <begin position="270"/>
        <end position="293"/>
    </location>
</feature>
<gene>
    <name evidence="2" type="ORF">M231_08113</name>
</gene>
<accession>A0A4Q1BF43</accession>
<protein>
    <submittedName>
        <fullName evidence="2">Uncharacterized protein</fullName>
    </submittedName>
</protein>
<feature type="compositionally biased region" description="Acidic residues" evidence="1">
    <location>
        <begin position="310"/>
        <end position="319"/>
    </location>
</feature>
<dbReference type="EMBL" id="SDIL01000272">
    <property type="protein sequence ID" value="RXK34631.1"/>
    <property type="molecule type" value="Genomic_DNA"/>
</dbReference>
<dbReference type="Proteomes" id="UP000289152">
    <property type="component" value="Unassembled WGS sequence"/>
</dbReference>
<dbReference type="InParanoid" id="A0A4Q1BF43"/>
<dbReference type="VEuPathDB" id="FungiDB:TREMEDRAFT_62951"/>
<feature type="compositionally biased region" description="Polar residues" evidence="1">
    <location>
        <begin position="252"/>
        <end position="262"/>
    </location>
</feature>
<keyword evidence="3" id="KW-1185">Reference proteome</keyword>
<comment type="caution">
    <text evidence="2">The sequence shown here is derived from an EMBL/GenBank/DDBJ whole genome shotgun (WGS) entry which is preliminary data.</text>
</comment>
<proteinExistence type="predicted"/>
<name>A0A4Q1BF43_TREME</name>
<sequence length="319" mass="34229">MSDTPPSSKVPPPTPKRYANKGSRRNNTSPEKGGQAVDEFFSTTVLSAYEPFSWVPGTKFDRRIFPQDSSKTLALLPNTLKGEVWAIPANKELEICRARGTSNCDFGKNVLEEEILDASLASNLVAKLEGLEAIVSGFATIDTPIPPQVILSALGPLTRDGRALVQQLNAAVAANVLDTDDPSSRRRRTAVTLLPSPVLEHGQLTGLSAGWNDEDITMDDAANRQLNTDPAAAAATSGPARNLRSQRKHSQTFEQRLRSAQGSGKRGKSRQISESSRLSTPNDLDRQTSNASGSGAGVSDKDTHGHDQTMLEELDEDGG</sequence>
<dbReference type="AlphaFoldDB" id="A0A4Q1BF43"/>
<feature type="region of interest" description="Disordered" evidence="1">
    <location>
        <begin position="230"/>
        <end position="319"/>
    </location>
</feature>
<feature type="compositionally biased region" description="Basic and acidic residues" evidence="1">
    <location>
        <begin position="299"/>
        <end position="309"/>
    </location>
</feature>
<evidence type="ECO:0000256" key="1">
    <source>
        <dbReference type="SAM" id="MobiDB-lite"/>
    </source>
</evidence>
<reference evidence="2 3" key="1">
    <citation type="submission" date="2016-06" db="EMBL/GenBank/DDBJ databases">
        <title>Evolution of pathogenesis and genome organization in the Tremellales.</title>
        <authorList>
            <person name="Cuomo C."/>
            <person name="Litvintseva A."/>
            <person name="Heitman J."/>
            <person name="Chen Y."/>
            <person name="Sun S."/>
            <person name="Springer D."/>
            <person name="Dromer F."/>
            <person name="Young S."/>
            <person name="Zeng Q."/>
            <person name="Chapman S."/>
            <person name="Gujja S."/>
            <person name="Saif S."/>
            <person name="Birren B."/>
        </authorList>
    </citation>
    <scope>NUCLEOTIDE SEQUENCE [LARGE SCALE GENOMIC DNA]</scope>
    <source>
        <strain evidence="2 3">ATCC 28783</strain>
    </source>
</reference>
<evidence type="ECO:0000313" key="3">
    <source>
        <dbReference type="Proteomes" id="UP000289152"/>
    </source>
</evidence>
<evidence type="ECO:0000313" key="2">
    <source>
        <dbReference type="EMBL" id="RXK34631.1"/>
    </source>
</evidence>
<organism evidence="2 3">
    <name type="scientific">Tremella mesenterica</name>
    <name type="common">Jelly fungus</name>
    <dbReference type="NCBI Taxonomy" id="5217"/>
    <lineage>
        <taxon>Eukaryota</taxon>
        <taxon>Fungi</taxon>
        <taxon>Dikarya</taxon>
        <taxon>Basidiomycota</taxon>
        <taxon>Agaricomycotina</taxon>
        <taxon>Tremellomycetes</taxon>
        <taxon>Tremellales</taxon>
        <taxon>Tremellaceae</taxon>
        <taxon>Tremella</taxon>
    </lineage>
</organism>
<feature type="region of interest" description="Disordered" evidence="1">
    <location>
        <begin position="1"/>
        <end position="35"/>
    </location>
</feature>